<dbReference type="InterPro" id="IPR010033">
    <property type="entry name" value="HAD_SF_ppase_IIIC"/>
</dbReference>
<dbReference type="EMBL" id="FOKI01000011">
    <property type="protein sequence ID" value="SFB07707.1"/>
    <property type="molecule type" value="Genomic_DNA"/>
</dbReference>
<evidence type="ECO:0000313" key="2">
    <source>
        <dbReference type="Proteomes" id="UP000198619"/>
    </source>
</evidence>
<keyword evidence="2" id="KW-1185">Reference proteome</keyword>
<dbReference type="Gene3D" id="3.40.630.30">
    <property type="match status" value="1"/>
</dbReference>
<dbReference type="AlphaFoldDB" id="A0A1I0Y4D4"/>
<evidence type="ECO:0000313" key="1">
    <source>
        <dbReference type="EMBL" id="SFB07707.1"/>
    </source>
</evidence>
<sequence>MSSYSKVNEQKEKKIKCVTWDIDNTLWDGILLENKNVTLCEGIIDIIKTLDNRGIIQSIASKNNYIQTMDKLKALKISEYFLYPQINWNSKSSSIKKIAELINIGLDTVAFIDDQQYELDEVSFSLPQVMCINVNDISKVIDTPEFNPRFITEDSHNRRQMYINDINRKKDEEDFIGPKEEFLSSLDMVFKISPATDDDLKRAEELTLRTHQLNTTGYTYSIEELSLFRKSDNHMLLMACLGDKYGTYGKIGLGLVECGSEVWTIKLLLMSCRVMSRGVGSVLINHIISMSKKNNVRLCAEFVTNDRNRMMYITYKFSGFHEIGKKDDVIILEHNMEFEPKFPKYMKVIIES</sequence>
<dbReference type="Proteomes" id="UP000198619">
    <property type="component" value="Unassembled WGS sequence"/>
</dbReference>
<dbReference type="InterPro" id="IPR036412">
    <property type="entry name" value="HAD-like_sf"/>
</dbReference>
<dbReference type="SUPFAM" id="SSF55729">
    <property type="entry name" value="Acyl-CoA N-acyltransferases (Nat)"/>
    <property type="match status" value="1"/>
</dbReference>
<gene>
    <name evidence="1" type="ORF">SAMN04488528_10118</name>
</gene>
<dbReference type="Gene3D" id="3.40.50.1000">
    <property type="entry name" value="HAD superfamily/HAD-like"/>
    <property type="match status" value="1"/>
</dbReference>
<dbReference type="RefSeq" id="WP_090040581.1">
    <property type="nucleotide sequence ID" value="NZ_FOKI01000011.1"/>
</dbReference>
<name>A0A1I0Y4D4_9CLOT</name>
<dbReference type="InterPro" id="IPR041492">
    <property type="entry name" value="HAD_2"/>
</dbReference>
<dbReference type="OrthoDB" id="323926at2"/>
<dbReference type="InterPro" id="IPR023214">
    <property type="entry name" value="HAD_sf"/>
</dbReference>
<dbReference type="STRING" id="84698.SAMN04488528_10118"/>
<reference evidence="1 2" key="1">
    <citation type="submission" date="2016-10" db="EMBL/GenBank/DDBJ databases">
        <authorList>
            <person name="de Groot N.N."/>
        </authorList>
    </citation>
    <scope>NUCLEOTIDE SEQUENCE [LARGE SCALE GENOMIC DNA]</scope>
    <source>
        <strain evidence="1 2">DSM 12271</strain>
    </source>
</reference>
<dbReference type="SUPFAM" id="SSF56784">
    <property type="entry name" value="HAD-like"/>
    <property type="match status" value="1"/>
</dbReference>
<dbReference type="InterPro" id="IPR010037">
    <property type="entry name" value="FkbH_domain"/>
</dbReference>
<organism evidence="1 2">
    <name type="scientific">Clostridium frigidicarnis</name>
    <dbReference type="NCBI Taxonomy" id="84698"/>
    <lineage>
        <taxon>Bacteria</taxon>
        <taxon>Bacillati</taxon>
        <taxon>Bacillota</taxon>
        <taxon>Clostridia</taxon>
        <taxon>Eubacteriales</taxon>
        <taxon>Clostridiaceae</taxon>
        <taxon>Clostridium</taxon>
    </lineage>
</organism>
<dbReference type="InterPro" id="IPR016181">
    <property type="entry name" value="Acyl_CoA_acyltransferase"/>
</dbReference>
<dbReference type="NCBIfam" id="TIGR01686">
    <property type="entry name" value="FkbH"/>
    <property type="match status" value="1"/>
</dbReference>
<proteinExistence type="predicted"/>
<dbReference type="Pfam" id="PF13419">
    <property type="entry name" value="HAD_2"/>
    <property type="match status" value="1"/>
</dbReference>
<protein>
    <submittedName>
        <fullName evidence="1">HAD-superfamily phosphatase, subfamily IIIC/FkbH-like domain-containing protein</fullName>
    </submittedName>
</protein>
<dbReference type="NCBIfam" id="TIGR01681">
    <property type="entry name" value="HAD-SF-IIIC"/>
    <property type="match status" value="1"/>
</dbReference>
<accession>A0A1I0Y4D4</accession>